<gene>
    <name evidence="2" type="ORF">g.33463</name>
</gene>
<protein>
    <submittedName>
        <fullName evidence="2">Uncharacterized protein</fullName>
    </submittedName>
</protein>
<proteinExistence type="predicted"/>
<name>A0A146KVR8_LYGHE</name>
<organism evidence="2">
    <name type="scientific">Lygus hesperus</name>
    <name type="common">Western plant bug</name>
    <dbReference type="NCBI Taxonomy" id="30085"/>
    <lineage>
        <taxon>Eukaryota</taxon>
        <taxon>Metazoa</taxon>
        <taxon>Ecdysozoa</taxon>
        <taxon>Arthropoda</taxon>
        <taxon>Hexapoda</taxon>
        <taxon>Insecta</taxon>
        <taxon>Pterygota</taxon>
        <taxon>Neoptera</taxon>
        <taxon>Paraneoptera</taxon>
        <taxon>Hemiptera</taxon>
        <taxon>Heteroptera</taxon>
        <taxon>Panheteroptera</taxon>
        <taxon>Cimicomorpha</taxon>
        <taxon>Miridae</taxon>
        <taxon>Mirini</taxon>
        <taxon>Lygus</taxon>
    </lineage>
</organism>
<reference evidence="2" key="1">
    <citation type="journal article" date="2016" name="Gigascience">
        <title>De novo construction of an expanded transcriptome assembly for the western tarnished plant bug, Lygus hesperus.</title>
        <authorList>
            <person name="Tassone E.E."/>
            <person name="Geib S.M."/>
            <person name="Hall B."/>
            <person name="Fabrick J.A."/>
            <person name="Brent C.S."/>
            <person name="Hull J.J."/>
        </authorList>
    </citation>
    <scope>NUCLEOTIDE SEQUENCE</scope>
</reference>
<evidence type="ECO:0000256" key="1">
    <source>
        <dbReference type="SAM" id="Phobius"/>
    </source>
</evidence>
<evidence type="ECO:0000313" key="2">
    <source>
        <dbReference type="EMBL" id="JAP99181.1"/>
    </source>
</evidence>
<accession>A0A146KVR8</accession>
<keyword evidence="1" id="KW-0472">Membrane</keyword>
<keyword evidence="1" id="KW-1133">Transmembrane helix</keyword>
<dbReference type="EMBL" id="GDHC01019447">
    <property type="protein sequence ID" value="JAP99181.1"/>
    <property type="molecule type" value="Transcribed_RNA"/>
</dbReference>
<feature type="transmembrane region" description="Helical" evidence="1">
    <location>
        <begin position="215"/>
        <end position="237"/>
    </location>
</feature>
<sequence length="275" mass="29952">MSLPLLFHLHHLYPPPCLLLHLLQPHPLLPPSFHPPSTFVFVDFASPTMRSAASVSSRLYPAIAPTLQNGIATNSIARYPNLRTVSTIQSNCLDPATVCTVGLALQTHFPPLRSYRTPLCMAHGCTDPTVLHTPLPTLLHLLLLSSHSLRTTPPLSTPPPLSNLPLYLLSLRCPRCNCTSFGTHCSVDLPTTRSLYATRCTLLLCISTNLARSPIVAHSALLLSTMFGLCMVFRIAVSYGIRNSTIGSNFVSSVAVLLRSTVSNFLETTTRITGY</sequence>
<dbReference type="AlphaFoldDB" id="A0A146KVR8"/>
<keyword evidence="1" id="KW-0812">Transmembrane</keyword>